<gene>
    <name evidence="2" type="ORF">IQ24_03908</name>
</gene>
<dbReference type="Gene3D" id="2.130.10.10">
    <property type="entry name" value="YVTN repeat-like/Quinoprotein amine dehydrogenase"/>
    <property type="match status" value="1"/>
</dbReference>
<name>A0A562N7F9_9RHOB</name>
<dbReference type="RefSeq" id="WP_242008358.1">
    <property type="nucleotide sequence ID" value="NZ_VLKU01000017.1"/>
</dbReference>
<dbReference type="Pfam" id="PF13449">
    <property type="entry name" value="Phytase-like"/>
    <property type="match status" value="1"/>
</dbReference>
<dbReference type="InterPro" id="IPR014567">
    <property type="entry name" value="UCP031900"/>
</dbReference>
<dbReference type="EMBL" id="VLKU01000017">
    <property type="protein sequence ID" value="TWI28077.1"/>
    <property type="molecule type" value="Genomic_DNA"/>
</dbReference>
<evidence type="ECO:0000313" key="2">
    <source>
        <dbReference type="EMBL" id="TWI28077.1"/>
    </source>
</evidence>
<evidence type="ECO:0000259" key="1">
    <source>
        <dbReference type="Pfam" id="PF13449"/>
    </source>
</evidence>
<dbReference type="SUPFAM" id="SSF101898">
    <property type="entry name" value="NHL repeat"/>
    <property type="match status" value="1"/>
</dbReference>
<organism evidence="2 3">
    <name type="scientific">Paracoccus sulfuroxidans</name>
    <dbReference type="NCBI Taxonomy" id="384678"/>
    <lineage>
        <taxon>Bacteria</taxon>
        <taxon>Pseudomonadati</taxon>
        <taxon>Pseudomonadota</taxon>
        <taxon>Alphaproteobacteria</taxon>
        <taxon>Rhodobacterales</taxon>
        <taxon>Paracoccaceae</taxon>
        <taxon>Paracoccus</taxon>
    </lineage>
</organism>
<dbReference type="PIRSF" id="PIRSF031900">
    <property type="entry name" value="UCP031900"/>
    <property type="match status" value="1"/>
</dbReference>
<dbReference type="Proteomes" id="UP000316225">
    <property type="component" value="Unassembled WGS sequence"/>
</dbReference>
<protein>
    <recommendedName>
        <fullName evidence="1">Phytase-like domain-containing protein</fullName>
    </recommendedName>
</protein>
<dbReference type="AlphaFoldDB" id="A0A562N7F9"/>
<feature type="domain" description="Phytase-like" evidence="1">
    <location>
        <begin position="30"/>
        <end position="270"/>
    </location>
</feature>
<reference evidence="2 3" key="1">
    <citation type="journal article" date="2015" name="Stand. Genomic Sci.">
        <title>Genomic Encyclopedia of Bacterial and Archaeal Type Strains, Phase III: the genomes of soil and plant-associated and newly described type strains.</title>
        <authorList>
            <person name="Whitman W.B."/>
            <person name="Woyke T."/>
            <person name="Klenk H.P."/>
            <person name="Zhou Y."/>
            <person name="Lilburn T.G."/>
            <person name="Beck B.J."/>
            <person name="De Vos P."/>
            <person name="Vandamme P."/>
            <person name="Eisen J.A."/>
            <person name="Garrity G."/>
            <person name="Hugenholtz P."/>
            <person name="Kyrpides N.C."/>
        </authorList>
    </citation>
    <scope>NUCLEOTIDE SEQUENCE [LARGE SCALE GENOMIC DNA]</scope>
    <source>
        <strain evidence="2 3">CGMCC 1.5364</strain>
    </source>
</reference>
<evidence type="ECO:0000313" key="3">
    <source>
        <dbReference type="Proteomes" id="UP000316225"/>
    </source>
</evidence>
<comment type="caution">
    <text evidence="2">The sequence shown here is derived from an EMBL/GenBank/DDBJ whole genome shotgun (WGS) entry which is preliminary data.</text>
</comment>
<dbReference type="InterPro" id="IPR015943">
    <property type="entry name" value="WD40/YVTN_repeat-like_dom_sf"/>
</dbReference>
<keyword evidence="3" id="KW-1185">Reference proteome</keyword>
<dbReference type="InterPro" id="IPR027372">
    <property type="entry name" value="Phytase-like_dom"/>
</dbReference>
<accession>A0A562N7F9</accession>
<proteinExistence type="predicted"/>
<sequence>MALALWAVAAVAQPRVEYVATYVWHMDDEAFGGFSGIEMNDDGTRFHALSDRGTVRWGSVERDGAGRIRAMNTAGIARLRDAHGAPLKGGYLADSEGIAIGPDGAMWVSFEGLTRVVRYDTPDSPAKPLPSPPEFKEMQRNSSLEALAITADGTILTLPERSGMLTRPFPVWRYRDGAWDQPFSIPRSGAWLPVGADIGPDGRFYLLERDFKGLLGFLSRVRRFDLTENGIENEVTLLETRSLQYDNLEGITAWSDGLGIRLTMISDDNFYFLQRTELVEYRVIEPAE</sequence>